<keyword evidence="3" id="KW-0645">Protease</keyword>
<dbReference type="Pfam" id="PF02517">
    <property type="entry name" value="Rce1-like"/>
    <property type="match status" value="1"/>
</dbReference>
<feature type="transmembrane region" description="Helical" evidence="1">
    <location>
        <begin position="77"/>
        <end position="95"/>
    </location>
</feature>
<dbReference type="AlphaFoldDB" id="B9M8S2"/>
<dbReference type="GO" id="GO:0004175">
    <property type="term" value="F:endopeptidase activity"/>
    <property type="evidence" value="ECO:0007669"/>
    <property type="project" value="UniProtKB-ARBA"/>
</dbReference>
<keyword evidence="1" id="KW-0472">Membrane</keyword>
<dbReference type="RefSeq" id="WP_012647147.1">
    <property type="nucleotide sequence ID" value="NC_011979.1"/>
</dbReference>
<dbReference type="HOGENOM" id="CLU_094910_0_0_7"/>
<reference evidence="3 4" key="1">
    <citation type="submission" date="2009-01" db="EMBL/GenBank/DDBJ databases">
        <title>Complete sequence of Geobacter sp. FRC-32.</title>
        <authorList>
            <consortium name="US DOE Joint Genome Institute"/>
            <person name="Lucas S."/>
            <person name="Copeland A."/>
            <person name="Lapidus A."/>
            <person name="Glavina del Rio T."/>
            <person name="Dalin E."/>
            <person name="Tice H."/>
            <person name="Bruce D."/>
            <person name="Goodwin L."/>
            <person name="Pitluck S."/>
            <person name="Saunders E."/>
            <person name="Brettin T."/>
            <person name="Detter J.C."/>
            <person name="Han C."/>
            <person name="Larimer F."/>
            <person name="Land M."/>
            <person name="Hauser L."/>
            <person name="Kyrpides N."/>
            <person name="Ovchinnikova G."/>
            <person name="Kostka J."/>
            <person name="Richardson P."/>
        </authorList>
    </citation>
    <scope>NUCLEOTIDE SEQUENCE [LARGE SCALE GENOMIC DNA]</scope>
    <source>
        <strain evidence="4">DSM 22248 / JCM 15807 / FRC-32</strain>
    </source>
</reference>
<feature type="transmembrane region" description="Helical" evidence="1">
    <location>
        <begin position="53"/>
        <end position="71"/>
    </location>
</feature>
<name>B9M8S2_GEODF</name>
<feature type="transmembrane region" description="Helical" evidence="1">
    <location>
        <begin position="209"/>
        <end position="226"/>
    </location>
</feature>
<evidence type="ECO:0000313" key="4">
    <source>
        <dbReference type="Proteomes" id="UP000007721"/>
    </source>
</evidence>
<organism evidence="3 4">
    <name type="scientific">Geotalea daltonii (strain DSM 22248 / JCM 15807 / FRC-32)</name>
    <name type="common">Geobacter daltonii</name>
    <dbReference type="NCBI Taxonomy" id="316067"/>
    <lineage>
        <taxon>Bacteria</taxon>
        <taxon>Pseudomonadati</taxon>
        <taxon>Thermodesulfobacteriota</taxon>
        <taxon>Desulfuromonadia</taxon>
        <taxon>Geobacterales</taxon>
        <taxon>Geobacteraceae</taxon>
        <taxon>Geotalea</taxon>
    </lineage>
</organism>
<sequence>MPSHLDDHNLPVKLFAATIVILMALVPVVPTSGKIAIEVAMVIVSALSWRKPSFPLGLFGTIFGGVVFLHIPYSQLSFALVIVLYLLVIAMFPHLRRGSGWFCRGEFGRTVILLCFGTAAVSGVALIAWFMLTKPGIADLIRSFVPQASLPVLVVGGLIFAMVNAAVEEMVYRGAVVGGLVESKVPTSILLPLQAIAFGTIHIGGFPRGWLGVALATVYGFLLGVIRLSSRGLLAPWAGHVLTDLVIVAIVFSVAGF</sequence>
<protein>
    <submittedName>
        <fullName evidence="3">Membrane metalloprotease, putative</fullName>
    </submittedName>
</protein>
<dbReference type="STRING" id="316067.Geob_2063"/>
<dbReference type="EMBL" id="CP001390">
    <property type="protein sequence ID" value="ACM20418.1"/>
    <property type="molecule type" value="Genomic_DNA"/>
</dbReference>
<evidence type="ECO:0000313" key="3">
    <source>
        <dbReference type="EMBL" id="ACM20418.1"/>
    </source>
</evidence>
<feature type="domain" description="CAAX prenyl protease 2/Lysostaphin resistance protein A-like" evidence="2">
    <location>
        <begin position="154"/>
        <end position="246"/>
    </location>
</feature>
<dbReference type="Proteomes" id="UP000007721">
    <property type="component" value="Chromosome"/>
</dbReference>
<keyword evidence="3" id="KW-0482">Metalloprotease</keyword>
<evidence type="ECO:0000256" key="1">
    <source>
        <dbReference type="SAM" id="Phobius"/>
    </source>
</evidence>
<feature type="transmembrane region" description="Helical" evidence="1">
    <location>
        <begin position="185"/>
        <end position="203"/>
    </location>
</feature>
<dbReference type="GO" id="GO:0008237">
    <property type="term" value="F:metallopeptidase activity"/>
    <property type="evidence" value="ECO:0007669"/>
    <property type="project" value="UniProtKB-KW"/>
</dbReference>
<keyword evidence="1" id="KW-0812">Transmembrane</keyword>
<keyword evidence="4" id="KW-1185">Reference proteome</keyword>
<evidence type="ECO:0000259" key="2">
    <source>
        <dbReference type="Pfam" id="PF02517"/>
    </source>
</evidence>
<dbReference type="KEGG" id="geo:Geob_2063"/>
<feature type="transmembrane region" description="Helical" evidence="1">
    <location>
        <begin position="233"/>
        <end position="255"/>
    </location>
</feature>
<dbReference type="eggNOG" id="COG1266">
    <property type="taxonomic scope" value="Bacteria"/>
</dbReference>
<dbReference type="GO" id="GO:0080120">
    <property type="term" value="P:CAAX-box protein maturation"/>
    <property type="evidence" value="ECO:0007669"/>
    <property type="project" value="UniProtKB-ARBA"/>
</dbReference>
<keyword evidence="3" id="KW-0378">Hydrolase</keyword>
<gene>
    <name evidence="3" type="ordered locus">Geob_2063</name>
</gene>
<accession>B9M8S2</accession>
<proteinExistence type="predicted"/>
<dbReference type="InterPro" id="IPR003675">
    <property type="entry name" value="Rce1/LyrA-like_dom"/>
</dbReference>
<dbReference type="GO" id="GO:0006508">
    <property type="term" value="P:proteolysis"/>
    <property type="evidence" value="ECO:0007669"/>
    <property type="project" value="UniProtKB-KW"/>
</dbReference>
<feature type="transmembrane region" description="Helical" evidence="1">
    <location>
        <begin position="12"/>
        <end position="32"/>
    </location>
</feature>
<feature type="transmembrane region" description="Helical" evidence="1">
    <location>
        <begin position="144"/>
        <end position="165"/>
    </location>
</feature>
<feature type="transmembrane region" description="Helical" evidence="1">
    <location>
        <begin position="107"/>
        <end position="132"/>
    </location>
</feature>
<keyword evidence="1" id="KW-1133">Transmembrane helix</keyword>